<dbReference type="InterPro" id="IPR039424">
    <property type="entry name" value="SBP_5"/>
</dbReference>
<organism evidence="6">
    <name type="scientific">marine sediment metagenome</name>
    <dbReference type="NCBI Taxonomy" id="412755"/>
    <lineage>
        <taxon>unclassified sequences</taxon>
        <taxon>metagenomes</taxon>
        <taxon>ecological metagenomes</taxon>
    </lineage>
</organism>
<keyword evidence="4" id="KW-0732">Signal</keyword>
<evidence type="ECO:0000259" key="5">
    <source>
        <dbReference type="Pfam" id="PF00496"/>
    </source>
</evidence>
<proteinExistence type="inferred from homology"/>
<dbReference type="GO" id="GO:1904680">
    <property type="term" value="F:peptide transmembrane transporter activity"/>
    <property type="evidence" value="ECO:0007669"/>
    <property type="project" value="TreeGrafter"/>
</dbReference>
<comment type="subcellular location">
    <subcellularLocation>
        <location evidence="1">Cell envelope</location>
    </subcellularLocation>
</comment>
<feature type="non-terminal residue" evidence="6">
    <location>
        <position position="1"/>
    </location>
</feature>
<reference evidence="6" key="1">
    <citation type="journal article" date="2014" name="Front. Microbiol.">
        <title>High frequency of phylogenetically diverse reductive dehalogenase-homologous genes in deep subseafloor sedimentary metagenomes.</title>
        <authorList>
            <person name="Kawai M."/>
            <person name="Futagami T."/>
            <person name="Toyoda A."/>
            <person name="Takaki Y."/>
            <person name="Nishi S."/>
            <person name="Hori S."/>
            <person name="Arai W."/>
            <person name="Tsubouchi T."/>
            <person name="Morono Y."/>
            <person name="Uchiyama I."/>
            <person name="Ito T."/>
            <person name="Fujiyama A."/>
            <person name="Inagaki F."/>
            <person name="Takami H."/>
        </authorList>
    </citation>
    <scope>NUCLEOTIDE SEQUENCE</scope>
    <source>
        <strain evidence="6">Expedition CK06-06</strain>
    </source>
</reference>
<accession>X1E9A3</accession>
<evidence type="ECO:0000256" key="2">
    <source>
        <dbReference type="ARBA" id="ARBA00005695"/>
    </source>
</evidence>
<evidence type="ECO:0000313" key="6">
    <source>
        <dbReference type="EMBL" id="GAH29172.1"/>
    </source>
</evidence>
<comment type="caution">
    <text evidence="6">The sequence shown here is derived from an EMBL/GenBank/DDBJ whole genome shotgun (WGS) entry which is preliminary data.</text>
</comment>
<gene>
    <name evidence="6" type="ORF">S03H2_08206</name>
</gene>
<dbReference type="PANTHER" id="PTHR30290">
    <property type="entry name" value="PERIPLASMIC BINDING COMPONENT OF ABC TRANSPORTER"/>
    <property type="match status" value="1"/>
</dbReference>
<dbReference type="Gene3D" id="3.40.190.10">
    <property type="entry name" value="Periplasmic binding protein-like II"/>
    <property type="match status" value="1"/>
</dbReference>
<dbReference type="Pfam" id="PF00496">
    <property type="entry name" value="SBP_bac_5"/>
    <property type="match status" value="1"/>
</dbReference>
<dbReference type="InterPro" id="IPR000914">
    <property type="entry name" value="SBP_5_dom"/>
</dbReference>
<dbReference type="PANTHER" id="PTHR30290:SF10">
    <property type="entry name" value="PERIPLASMIC OLIGOPEPTIDE-BINDING PROTEIN-RELATED"/>
    <property type="match status" value="1"/>
</dbReference>
<dbReference type="SUPFAM" id="SSF53850">
    <property type="entry name" value="Periplasmic binding protein-like II"/>
    <property type="match status" value="1"/>
</dbReference>
<dbReference type="EMBL" id="BARU01003947">
    <property type="protein sequence ID" value="GAH29172.1"/>
    <property type="molecule type" value="Genomic_DNA"/>
</dbReference>
<dbReference type="Gene3D" id="3.10.105.10">
    <property type="entry name" value="Dipeptide-binding Protein, Domain 3"/>
    <property type="match status" value="1"/>
</dbReference>
<sequence>EGLDYDAERAEELIAASEYGDASNLPPITITVSGYGNDIPGYLGAIIQEWRQNLGVEVLVRQLESENFIYHIKQERDELFMLGWVADYPDPHNFLDNLFYSGSENNIFGYSNLELDDLLSQAAIEQDTATRLSMYQQAEQKIIDEAPCLPLWFGTNYILVKPYVRGYELNPLGVPDLSQVYMVQH</sequence>
<evidence type="ECO:0000256" key="1">
    <source>
        <dbReference type="ARBA" id="ARBA00004196"/>
    </source>
</evidence>
<dbReference type="AlphaFoldDB" id="X1E9A3"/>
<dbReference type="GO" id="GO:0030313">
    <property type="term" value="C:cell envelope"/>
    <property type="evidence" value="ECO:0007669"/>
    <property type="project" value="UniProtKB-SubCell"/>
</dbReference>
<feature type="domain" description="Solute-binding protein family 5" evidence="5">
    <location>
        <begin position="4"/>
        <end position="105"/>
    </location>
</feature>
<name>X1E9A3_9ZZZZ</name>
<protein>
    <recommendedName>
        <fullName evidence="5">Solute-binding protein family 5 domain-containing protein</fullName>
    </recommendedName>
</protein>
<dbReference type="GO" id="GO:0015833">
    <property type="term" value="P:peptide transport"/>
    <property type="evidence" value="ECO:0007669"/>
    <property type="project" value="TreeGrafter"/>
</dbReference>
<evidence type="ECO:0000256" key="4">
    <source>
        <dbReference type="ARBA" id="ARBA00022729"/>
    </source>
</evidence>
<evidence type="ECO:0000256" key="3">
    <source>
        <dbReference type="ARBA" id="ARBA00022448"/>
    </source>
</evidence>
<keyword evidence="3" id="KW-0813">Transport</keyword>
<comment type="similarity">
    <text evidence="2">Belongs to the bacterial solute-binding protein 5 family.</text>
</comment>